<organism evidence="18 20">
    <name type="scientific">Dracunculus medinensis</name>
    <name type="common">Guinea worm</name>
    <dbReference type="NCBI Taxonomy" id="318479"/>
    <lineage>
        <taxon>Eukaryota</taxon>
        <taxon>Metazoa</taxon>
        <taxon>Ecdysozoa</taxon>
        <taxon>Nematoda</taxon>
        <taxon>Chromadorea</taxon>
        <taxon>Rhabditida</taxon>
        <taxon>Spirurina</taxon>
        <taxon>Dracunculoidea</taxon>
        <taxon>Dracunculidae</taxon>
        <taxon>Dracunculus</taxon>
    </lineage>
</organism>
<accession>A0A0N4UB89</accession>
<keyword evidence="19" id="KW-1185">Reference proteome</keyword>
<dbReference type="Pfam" id="PF04815">
    <property type="entry name" value="Sec23_helical"/>
    <property type="match status" value="1"/>
</dbReference>
<dbReference type="InterPro" id="IPR007123">
    <property type="entry name" value="Gelsolin-like_dom"/>
</dbReference>
<feature type="domain" description="Sec23/Sec24 beta-sandwich" evidence="16">
    <location>
        <begin position="438"/>
        <end position="541"/>
    </location>
</feature>
<feature type="domain" description="Sec23/Sec24 trunk" evidence="14">
    <location>
        <begin position="130"/>
        <end position="427"/>
    </location>
</feature>
<keyword evidence="3 11" id="KW-0813">Transport</keyword>
<dbReference type="AlphaFoldDB" id="A0A0N4UB89"/>
<evidence type="ECO:0000256" key="8">
    <source>
        <dbReference type="ARBA" id="ARBA00022927"/>
    </source>
</evidence>
<dbReference type="GO" id="GO:0008270">
    <property type="term" value="F:zinc ion binding"/>
    <property type="evidence" value="ECO:0007669"/>
    <property type="project" value="InterPro"/>
</dbReference>
<dbReference type="SUPFAM" id="SSF82919">
    <property type="entry name" value="Zn-finger domain of Sec23/24"/>
    <property type="match status" value="1"/>
</dbReference>
<proteinExistence type="inferred from homology"/>
<keyword evidence="11" id="KW-0963">Cytoplasm</keyword>
<dbReference type="GO" id="GO:0005829">
    <property type="term" value="C:cytosol"/>
    <property type="evidence" value="ECO:0007669"/>
    <property type="project" value="UniProtKB-SubCell"/>
</dbReference>
<gene>
    <name evidence="17" type="ORF">DME_LOCUS8337</name>
</gene>
<dbReference type="InterPro" id="IPR036465">
    <property type="entry name" value="vWFA_dom_sf"/>
</dbReference>
<dbReference type="InterPro" id="IPR036175">
    <property type="entry name" value="Sec23/24_helical_dom_sf"/>
</dbReference>
<protein>
    <recommendedName>
        <fullName evidence="11">Protein transport protein SEC23</fullName>
    </recommendedName>
</protein>
<evidence type="ECO:0000259" key="15">
    <source>
        <dbReference type="Pfam" id="PF04815"/>
    </source>
</evidence>
<dbReference type="InterPro" id="IPR036180">
    <property type="entry name" value="Gelsolin-like_dom_sf"/>
</dbReference>
<dbReference type="GO" id="GO:0030127">
    <property type="term" value="C:COPII vesicle coat"/>
    <property type="evidence" value="ECO:0007669"/>
    <property type="project" value="InterPro"/>
</dbReference>
<dbReference type="Pfam" id="PF08033">
    <property type="entry name" value="Sec23_BS"/>
    <property type="match status" value="1"/>
</dbReference>
<dbReference type="GO" id="GO:0070971">
    <property type="term" value="C:endoplasmic reticulum exit site"/>
    <property type="evidence" value="ECO:0007669"/>
    <property type="project" value="TreeGrafter"/>
</dbReference>
<evidence type="ECO:0000256" key="4">
    <source>
        <dbReference type="ARBA" id="ARBA00022723"/>
    </source>
</evidence>
<evidence type="ECO:0000256" key="6">
    <source>
        <dbReference type="ARBA" id="ARBA00022833"/>
    </source>
</evidence>
<dbReference type="FunFam" id="2.60.40.1670:FF:000006">
    <property type="entry name" value="Protein transport protein SEC23"/>
    <property type="match status" value="1"/>
</dbReference>
<evidence type="ECO:0000256" key="10">
    <source>
        <dbReference type="ARBA" id="ARBA00023329"/>
    </source>
</evidence>
<evidence type="ECO:0000256" key="1">
    <source>
        <dbReference type="ARBA" id="ARBA00004514"/>
    </source>
</evidence>
<reference evidence="20" key="1">
    <citation type="submission" date="2017-02" db="UniProtKB">
        <authorList>
            <consortium name="WormBaseParasite"/>
        </authorList>
    </citation>
    <scope>IDENTIFICATION</scope>
</reference>
<dbReference type="CDD" id="cd11287">
    <property type="entry name" value="Sec23_C"/>
    <property type="match status" value="1"/>
</dbReference>
<dbReference type="GO" id="GO:0006886">
    <property type="term" value="P:intracellular protein transport"/>
    <property type="evidence" value="ECO:0007669"/>
    <property type="project" value="InterPro"/>
</dbReference>
<keyword evidence="5 11" id="KW-0256">Endoplasmic reticulum</keyword>
<dbReference type="Gene3D" id="2.30.30.380">
    <property type="entry name" value="Zn-finger domain of Sec23/24"/>
    <property type="match status" value="1"/>
</dbReference>
<dbReference type="InterPro" id="IPR006900">
    <property type="entry name" value="Sec23/24_helical_dom"/>
</dbReference>
<evidence type="ECO:0000259" key="14">
    <source>
        <dbReference type="Pfam" id="PF04811"/>
    </source>
</evidence>
<feature type="domain" description="Zinc finger Sec23/Sec24-type" evidence="13">
    <location>
        <begin position="61"/>
        <end position="101"/>
    </location>
</feature>
<dbReference type="Pfam" id="PF04810">
    <property type="entry name" value="zf-Sec23_Sec24"/>
    <property type="match status" value="1"/>
</dbReference>
<keyword evidence="10 11" id="KW-0968">Cytoplasmic vesicle</keyword>
<dbReference type="GO" id="GO:0090110">
    <property type="term" value="P:COPII-coated vesicle cargo loading"/>
    <property type="evidence" value="ECO:0007669"/>
    <property type="project" value="TreeGrafter"/>
</dbReference>
<dbReference type="Gene3D" id="3.40.20.10">
    <property type="entry name" value="Severin"/>
    <property type="match status" value="1"/>
</dbReference>
<comment type="similarity">
    <text evidence="2 11">Belongs to the SEC23/SEC24 family. SEC23 subfamily.</text>
</comment>
<dbReference type="SUPFAM" id="SSF81811">
    <property type="entry name" value="Helical domain of Sec23/24"/>
    <property type="match status" value="1"/>
</dbReference>
<evidence type="ECO:0000313" key="19">
    <source>
        <dbReference type="Proteomes" id="UP000274756"/>
    </source>
</evidence>
<comment type="subcellular location">
    <subcellularLocation>
        <location evidence="1">Cytoplasm</location>
        <location evidence="1">Cytosol</location>
    </subcellularLocation>
    <subcellularLocation>
        <location evidence="11">Cytoplasmic vesicle</location>
        <location evidence="11">COPII-coated vesicle membrane</location>
        <topology evidence="11">Peripheral membrane protein</topology>
        <orientation evidence="11">Cytoplasmic side</orientation>
    </subcellularLocation>
    <subcellularLocation>
        <location evidence="11">Endoplasmic reticulum membrane</location>
        <topology evidence="11">Peripheral membrane protein</topology>
        <orientation evidence="11">Cytoplasmic side</orientation>
    </subcellularLocation>
</comment>
<evidence type="ECO:0000313" key="17">
    <source>
        <dbReference type="EMBL" id="VDN58364.1"/>
    </source>
</evidence>
<evidence type="ECO:0000259" key="16">
    <source>
        <dbReference type="Pfam" id="PF08033"/>
    </source>
</evidence>
<evidence type="ECO:0000256" key="9">
    <source>
        <dbReference type="ARBA" id="ARBA00023136"/>
    </source>
</evidence>
<evidence type="ECO:0000256" key="11">
    <source>
        <dbReference type="RuleBase" id="RU365030"/>
    </source>
</evidence>
<dbReference type="STRING" id="318479.A0A0N4UB89"/>
<sequence>MATWEEYLINQANIDGIQMTWNLWPHSRIDAQRLVVPIATFFTPLKERSDHYRQPPLEYDPVLCQKSSCKAVLNALCMVDYRNKSWICPFCNQRNPFPPHYNMIAEDNRPPELYPQFTTIEYTLKRASTLPPIFLFVLDTCISNDELKALKESIQTALSLLPVDALVGLITFGRMVELHELSVQGISRAYVFKGSKEVTQKQLRDVLSMNIGKPSFCPTSVDGVGGVAGSQMKSTIPSNRTTPSNANVHVMAPNQISQPQLPFNKFLQPISDCEMSINDLIEGIQPDRWPVSQGHRPLRSTGSALAVAVTLLEVCFPNTGARIMTFIGGPCTHGPGAVVDDELKNPIRSWHSIKEDNVLYMKKATKYYDSLAARAVTNGHVIDIYSCALDQTGLHEMRACFNTTAGNVVMGDSFISSLFKQSYQRVFEKDSSGFLKMGFNATLEVKVGAGLKIEGLIGCCANGQVRNALVSDTEIGLSGTCQWKFCSVNPRTTIAVLFEVTAQHGSTVPQGARGMIQFVTQYQHPDGRKRIRVTTTCRNWADMNLQQSSIAYGFDQEAAAVIMARLASWRAMNENDTPDALRWVDRSLIRLCQKFGEYHKDDPLSFRLSDKFSLFPQFMFHLRRSQFLQVFNNSPDETAYYRHILLSENVLESTTMIQPVLFSYSFNGPPEPVLLDTSSILPDRILLMDDYFHVLIFHGQTIATWRKMNYQDDPQYGAFKQLLEAPIADAAGILQERFPVPRYIITEHEGSQARFLLSKVNPSLTHNNPYASEGGAPVFTDDVSLQVFMEHLKKLAVSSSS</sequence>
<keyword evidence="6 11" id="KW-0862">Zinc</keyword>
<dbReference type="Proteomes" id="UP000274756">
    <property type="component" value="Unassembled WGS sequence"/>
</dbReference>
<dbReference type="Proteomes" id="UP000038040">
    <property type="component" value="Unplaced"/>
</dbReference>
<reference evidence="17 19" key="2">
    <citation type="submission" date="2018-11" db="EMBL/GenBank/DDBJ databases">
        <authorList>
            <consortium name="Pathogen Informatics"/>
        </authorList>
    </citation>
    <scope>NUCLEOTIDE SEQUENCE [LARGE SCALE GENOMIC DNA]</scope>
</reference>
<dbReference type="Pfam" id="PF00626">
    <property type="entry name" value="Gelsolin"/>
    <property type="match status" value="1"/>
</dbReference>
<dbReference type="InterPro" id="IPR029006">
    <property type="entry name" value="ADF-H/Gelsolin-like_dom_sf"/>
</dbReference>
<dbReference type="FunFam" id="1.20.120.730:FF:000005">
    <property type="entry name" value="Protein transport protein SEC23"/>
    <property type="match status" value="1"/>
</dbReference>
<dbReference type="SUPFAM" id="SSF53300">
    <property type="entry name" value="vWA-like"/>
    <property type="match status" value="1"/>
</dbReference>
<evidence type="ECO:0000259" key="13">
    <source>
        <dbReference type="Pfam" id="PF04810"/>
    </source>
</evidence>
<evidence type="ECO:0000313" key="18">
    <source>
        <dbReference type="Proteomes" id="UP000038040"/>
    </source>
</evidence>
<dbReference type="SUPFAM" id="SSF82754">
    <property type="entry name" value="C-terminal, gelsolin-like domain of Sec23/24"/>
    <property type="match status" value="1"/>
</dbReference>
<dbReference type="InterPro" id="IPR006895">
    <property type="entry name" value="Znf_Sec23_Sec24"/>
</dbReference>
<keyword evidence="7 11" id="KW-0931">ER-Golgi transport</keyword>
<dbReference type="GO" id="GO:0005096">
    <property type="term" value="F:GTPase activator activity"/>
    <property type="evidence" value="ECO:0007669"/>
    <property type="project" value="TreeGrafter"/>
</dbReference>
<dbReference type="WBParaSite" id="DME_0000445401-mRNA-1">
    <property type="protein sequence ID" value="DME_0000445401-mRNA-1"/>
    <property type="gene ID" value="DME_0000445401"/>
</dbReference>
<comment type="function">
    <text evidence="11">Component of the coat protein complex II (COPII) which promotes the formation of transport vesicles from the endoplasmic reticulum (ER). The coat has two main functions, the physical deformation of the endoplasmic reticulum membrane into vesicles and the selection of cargo molecules.</text>
</comment>
<dbReference type="FunFam" id="2.30.30.380:FF:000001">
    <property type="entry name" value="Protein transport protein SEC23"/>
    <property type="match status" value="1"/>
</dbReference>
<dbReference type="PANTHER" id="PTHR11141:SF0">
    <property type="entry name" value="PROTEIN TRANSPORT PROTEIN SEC23"/>
    <property type="match status" value="1"/>
</dbReference>
<keyword evidence="8 11" id="KW-0653">Protein transport</keyword>
<dbReference type="Gene3D" id="3.40.50.410">
    <property type="entry name" value="von Willebrand factor, type A domain"/>
    <property type="match status" value="1"/>
</dbReference>
<dbReference type="InterPro" id="IPR037550">
    <property type="entry name" value="Sec23_C"/>
</dbReference>
<evidence type="ECO:0000256" key="5">
    <source>
        <dbReference type="ARBA" id="ARBA00022824"/>
    </source>
</evidence>
<dbReference type="Gene3D" id="1.20.120.730">
    <property type="entry name" value="Sec23/Sec24 helical domain"/>
    <property type="match status" value="1"/>
</dbReference>
<evidence type="ECO:0000256" key="3">
    <source>
        <dbReference type="ARBA" id="ARBA00022448"/>
    </source>
</evidence>
<keyword evidence="9 11" id="KW-0472">Membrane</keyword>
<dbReference type="OrthoDB" id="10256289at2759"/>
<dbReference type="InterPro" id="IPR036174">
    <property type="entry name" value="Znf_Sec23_Sec24_sf"/>
</dbReference>
<dbReference type="InterPro" id="IPR006896">
    <property type="entry name" value="Sec23/24_trunk_dom"/>
</dbReference>
<evidence type="ECO:0000259" key="12">
    <source>
        <dbReference type="Pfam" id="PF00626"/>
    </source>
</evidence>
<dbReference type="FunFam" id="3.40.20.10:FF:000003">
    <property type="entry name" value="Protein transport protein SEC23"/>
    <property type="match status" value="1"/>
</dbReference>
<keyword evidence="4 11" id="KW-0479">Metal-binding</keyword>
<dbReference type="SUPFAM" id="SSF81995">
    <property type="entry name" value="beta-sandwich domain of Sec23/24"/>
    <property type="match status" value="1"/>
</dbReference>
<dbReference type="EMBL" id="UYYG01001167">
    <property type="protein sequence ID" value="VDN58364.1"/>
    <property type="molecule type" value="Genomic_DNA"/>
</dbReference>
<evidence type="ECO:0000256" key="2">
    <source>
        <dbReference type="ARBA" id="ARBA00009210"/>
    </source>
</evidence>
<name>A0A0N4UB89_DRAME</name>
<dbReference type="InterPro" id="IPR037364">
    <property type="entry name" value="Sec23"/>
</dbReference>
<dbReference type="Pfam" id="PF04811">
    <property type="entry name" value="Sec23_trunk"/>
    <property type="match status" value="1"/>
</dbReference>
<dbReference type="Gene3D" id="2.60.40.1670">
    <property type="entry name" value="beta-sandwich domain of Sec23/24"/>
    <property type="match status" value="1"/>
</dbReference>
<feature type="domain" description="Sec23/Sec24 helical" evidence="15">
    <location>
        <begin position="555"/>
        <end position="653"/>
    </location>
</feature>
<dbReference type="GO" id="GO:0005789">
    <property type="term" value="C:endoplasmic reticulum membrane"/>
    <property type="evidence" value="ECO:0007669"/>
    <property type="project" value="UniProtKB-SubCell"/>
</dbReference>
<dbReference type="InterPro" id="IPR012990">
    <property type="entry name" value="Beta-sandwich_Sec23_24"/>
</dbReference>
<evidence type="ECO:0000313" key="20">
    <source>
        <dbReference type="WBParaSite" id="DME_0000445401-mRNA-1"/>
    </source>
</evidence>
<feature type="domain" description="Gelsolin-like" evidence="12">
    <location>
        <begin position="670"/>
        <end position="756"/>
    </location>
</feature>
<evidence type="ECO:0000256" key="7">
    <source>
        <dbReference type="ARBA" id="ARBA00022892"/>
    </source>
</evidence>
<dbReference type="PANTHER" id="PTHR11141">
    <property type="entry name" value="PROTEIN TRANSPORT PROTEIN SEC23"/>
    <property type="match status" value="1"/>
</dbReference>